<accession>A0ABQ1ICA9</accession>
<proteinExistence type="predicted"/>
<comment type="caution">
    <text evidence="1">The sequence shown here is derived from an EMBL/GenBank/DDBJ whole genome shotgun (WGS) entry which is preliminary data.</text>
</comment>
<name>A0ABQ1ICA9_9PROT</name>
<reference evidence="2" key="1">
    <citation type="journal article" date="2019" name="Int. J. Syst. Evol. Microbiol.">
        <title>The Global Catalogue of Microorganisms (GCM) 10K type strain sequencing project: providing services to taxonomists for standard genome sequencing and annotation.</title>
        <authorList>
            <consortium name="The Broad Institute Genomics Platform"/>
            <consortium name="The Broad Institute Genome Sequencing Center for Infectious Disease"/>
            <person name="Wu L."/>
            <person name="Ma J."/>
        </authorList>
    </citation>
    <scope>NUCLEOTIDE SEQUENCE [LARGE SCALE GENOMIC DNA]</scope>
    <source>
        <strain evidence="2">CGMCC 1.10188</strain>
    </source>
</reference>
<keyword evidence="2" id="KW-1185">Reference proteome</keyword>
<dbReference type="EMBL" id="BMDZ01000009">
    <property type="protein sequence ID" value="GGB32437.1"/>
    <property type="molecule type" value="Genomic_DNA"/>
</dbReference>
<evidence type="ECO:0000313" key="2">
    <source>
        <dbReference type="Proteomes" id="UP000603352"/>
    </source>
</evidence>
<evidence type="ECO:0000313" key="1">
    <source>
        <dbReference type="EMBL" id="GGB32437.1"/>
    </source>
</evidence>
<gene>
    <name evidence="1" type="ORF">GCM10011505_12350</name>
</gene>
<sequence length="62" mass="6895">MDGLLGKSGASSLTGWQLPHAVEKKASASRVTRVRRLDAMADWRVARKESAAAWKLWLLAWC</sequence>
<organism evidence="1 2">
    <name type="scientific">Tistrella bauzanensis</name>
    <dbReference type="NCBI Taxonomy" id="657419"/>
    <lineage>
        <taxon>Bacteria</taxon>
        <taxon>Pseudomonadati</taxon>
        <taxon>Pseudomonadota</taxon>
        <taxon>Alphaproteobacteria</taxon>
        <taxon>Geminicoccales</taxon>
        <taxon>Geminicoccaceae</taxon>
        <taxon>Tistrella</taxon>
    </lineage>
</organism>
<dbReference type="Proteomes" id="UP000603352">
    <property type="component" value="Unassembled WGS sequence"/>
</dbReference>
<protein>
    <submittedName>
        <fullName evidence="1">Uncharacterized protein</fullName>
    </submittedName>
</protein>